<reference evidence="2 3" key="1">
    <citation type="submission" date="2018-10" db="EMBL/GenBank/DDBJ databases">
        <title>Effects of UV and annual dynamics of microbial communities in freshwater RAS systems.</title>
        <authorList>
            <person name="Bekkelund A.K."/>
            <person name="Hansen B.R."/>
            <person name="Stokken H."/>
            <person name="Eriksen B.F."/>
            <person name="Kashulin N.A."/>
        </authorList>
    </citation>
    <scope>NUCLEOTIDE SEQUENCE [LARGE SCALE GENOMIC DNA]</scope>
    <source>
        <strain evidence="2 3">BHSEK</strain>
    </source>
</reference>
<gene>
    <name evidence="2" type="ORF">D9M09_07820</name>
</gene>
<dbReference type="AlphaFoldDB" id="A0A3G2E859"/>
<keyword evidence="1" id="KW-0812">Transmembrane</keyword>
<organism evidence="2 3">
    <name type="scientific">Janthinobacterium agaricidamnosum</name>
    <dbReference type="NCBI Taxonomy" id="55508"/>
    <lineage>
        <taxon>Bacteria</taxon>
        <taxon>Pseudomonadati</taxon>
        <taxon>Pseudomonadota</taxon>
        <taxon>Betaproteobacteria</taxon>
        <taxon>Burkholderiales</taxon>
        <taxon>Oxalobacteraceae</taxon>
        <taxon>Janthinobacterium</taxon>
    </lineage>
</organism>
<keyword evidence="1" id="KW-0472">Membrane</keyword>
<evidence type="ECO:0000313" key="2">
    <source>
        <dbReference type="EMBL" id="AYM75726.1"/>
    </source>
</evidence>
<keyword evidence="1" id="KW-1133">Transmembrane helix</keyword>
<evidence type="ECO:0000256" key="1">
    <source>
        <dbReference type="SAM" id="Phobius"/>
    </source>
</evidence>
<evidence type="ECO:0000313" key="3">
    <source>
        <dbReference type="Proteomes" id="UP000279594"/>
    </source>
</evidence>
<name>A0A3G2E859_9BURK</name>
<keyword evidence="3" id="KW-1185">Reference proteome</keyword>
<dbReference type="EMBL" id="CP033019">
    <property type="protein sequence ID" value="AYM75726.1"/>
    <property type="molecule type" value="Genomic_DNA"/>
</dbReference>
<proteinExistence type="predicted"/>
<protein>
    <recommendedName>
        <fullName evidence="4">DUF2269 family protein</fullName>
    </recommendedName>
</protein>
<feature type="transmembrane region" description="Helical" evidence="1">
    <location>
        <begin position="29"/>
        <end position="50"/>
    </location>
</feature>
<feature type="transmembrane region" description="Helical" evidence="1">
    <location>
        <begin position="139"/>
        <end position="158"/>
    </location>
</feature>
<evidence type="ECO:0008006" key="4">
    <source>
        <dbReference type="Google" id="ProtNLM"/>
    </source>
</evidence>
<dbReference type="Proteomes" id="UP000279594">
    <property type="component" value="Chromosome"/>
</dbReference>
<feature type="transmembrane region" description="Helical" evidence="1">
    <location>
        <begin position="70"/>
        <end position="89"/>
    </location>
</feature>
<accession>A0A3G2E859</accession>
<sequence length="164" mass="18575">MRVAKVGSKTYSKRSANNRLCRYENAMNTYTFLMILHVVAAIAFIGPMMLTPRLLNLMRDAAGRDTLHKLHQQIAVAGWIVLAGGLVLLYQQQWAWLHMGWMRLSLTLFIGAQAIDHFWADKVEEKVEQGYVQAGARLRIWLCLKLAVFLTICALMVAKPALFA</sequence>